<evidence type="ECO:0000313" key="1">
    <source>
        <dbReference type="EMBL" id="TVK90462.1"/>
    </source>
</evidence>
<accession>A0A556VXT2</accession>
<comment type="caution">
    <text evidence="1">The sequence shown here is derived from an EMBL/GenBank/DDBJ whole genome shotgun (WGS) entry which is preliminary data.</text>
</comment>
<proteinExistence type="predicted"/>
<dbReference type="Proteomes" id="UP000319801">
    <property type="component" value="Unassembled WGS sequence"/>
</dbReference>
<evidence type="ECO:0000313" key="2">
    <source>
        <dbReference type="Proteomes" id="UP000319801"/>
    </source>
</evidence>
<sequence length="152" mass="16987">MKEQNFLKKCFVLPARPNTTADCHGHCIQCLCQCTRRSGIGQCSLPALLGFDSSRLESSLQHSTQQLRARNHCRQRPSTGLIKVPHILRGNCHRSPSELASILSFISCLYLCILERGDWAYSERGPPNNEEPPDLREVFLRALSKEPPSSAG</sequence>
<organism evidence="1 2">
    <name type="scientific">Bagarius yarrelli</name>
    <name type="common">Goonch</name>
    <name type="synonym">Bagrus yarrelli</name>
    <dbReference type="NCBI Taxonomy" id="175774"/>
    <lineage>
        <taxon>Eukaryota</taxon>
        <taxon>Metazoa</taxon>
        <taxon>Chordata</taxon>
        <taxon>Craniata</taxon>
        <taxon>Vertebrata</taxon>
        <taxon>Euteleostomi</taxon>
        <taxon>Actinopterygii</taxon>
        <taxon>Neopterygii</taxon>
        <taxon>Teleostei</taxon>
        <taxon>Ostariophysi</taxon>
        <taxon>Siluriformes</taxon>
        <taxon>Sisoridae</taxon>
        <taxon>Sisorinae</taxon>
        <taxon>Bagarius</taxon>
    </lineage>
</organism>
<dbReference type="EMBL" id="VCAZ01000007">
    <property type="protein sequence ID" value="TVK90462.1"/>
    <property type="molecule type" value="Genomic_DNA"/>
</dbReference>
<gene>
    <name evidence="1" type="ORF">Baya_2543</name>
</gene>
<reference evidence="1 2" key="1">
    <citation type="journal article" date="2019" name="Genome Biol. Evol.">
        <title>Whole-Genome Sequencing of the Giant Devil Catfish, Bagarius yarrelli.</title>
        <authorList>
            <person name="Jiang W."/>
            <person name="Lv Y."/>
            <person name="Cheng L."/>
            <person name="Yang K."/>
            <person name="Chao B."/>
            <person name="Wang X."/>
            <person name="Li Y."/>
            <person name="Pan X."/>
            <person name="You X."/>
            <person name="Zhang Y."/>
            <person name="Yang J."/>
            <person name="Li J."/>
            <person name="Zhang X."/>
            <person name="Liu S."/>
            <person name="Sun C."/>
            <person name="Yang J."/>
            <person name="Shi Q."/>
        </authorList>
    </citation>
    <scope>NUCLEOTIDE SEQUENCE [LARGE SCALE GENOMIC DNA]</scope>
    <source>
        <strain evidence="1">JWS20170419001</strain>
        <tissue evidence="1">Muscle</tissue>
    </source>
</reference>
<protein>
    <submittedName>
        <fullName evidence="1">Uncharacterized protein</fullName>
    </submittedName>
</protein>
<name>A0A556VXT2_BAGYA</name>
<dbReference type="AlphaFoldDB" id="A0A556VXT2"/>
<keyword evidence="2" id="KW-1185">Reference proteome</keyword>